<dbReference type="Gene3D" id="3.50.30.10">
    <property type="entry name" value="Phosphohistidine domain"/>
    <property type="match status" value="1"/>
</dbReference>
<dbReference type="InterPro" id="IPR012016">
    <property type="entry name" value="PMDh-S-like"/>
</dbReference>
<protein>
    <submittedName>
        <fullName evidence="3">DUF126 domain-containing protein</fullName>
    </submittedName>
</protein>
<evidence type="ECO:0000256" key="1">
    <source>
        <dbReference type="ARBA" id="ARBA00023239"/>
    </source>
</evidence>
<dbReference type="AlphaFoldDB" id="A0A928Q3T0"/>
<keyword evidence="1" id="KW-0456">Lyase</keyword>
<accession>A0A928Q3T0</accession>
<dbReference type="EMBL" id="SVNY01000001">
    <property type="protein sequence ID" value="MBE6832052.1"/>
    <property type="molecule type" value="Genomic_DNA"/>
</dbReference>
<dbReference type="PIRSF" id="PIRSF004966">
    <property type="entry name" value="UCP004966"/>
    <property type="match status" value="1"/>
</dbReference>
<evidence type="ECO:0000313" key="3">
    <source>
        <dbReference type="EMBL" id="MBE6832052.1"/>
    </source>
</evidence>
<dbReference type="SUPFAM" id="SSF52016">
    <property type="entry name" value="LeuD/IlvD-like"/>
    <property type="match status" value="1"/>
</dbReference>
<sequence length="137" mass="14922">MEKKVFQCHKISEGVVEGEAVVSKDDIMFYLIDPKTGTVIEPGHDLEGKSIARKILIFPSGKGSSVVQADGIYQLNTKGNAPKAMIIQHPETVLVSSAIIMEVPMVDKVDPAFYDVVKDGDIIRVDADHSVVEILSE</sequence>
<dbReference type="GO" id="GO:0016829">
    <property type="term" value="F:lyase activity"/>
    <property type="evidence" value="ECO:0007669"/>
    <property type="project" value="UniProtKB-KW"/>
</dbReference>
<dbReference type="RefSeq" id="WP_020073134.1">
    <property type="nucleotide sequence ID" value="NZ_JBKWRC010000001.1"/>
</dbReference>
<evidence type="ECO:0000313" key="4">
    <source>
        <dbReference type="Proteomes" id="UP000754750"/>
    </source>
</evidence>
<evidence type="ECO:0000259" key="2">
    <source>
        <dbReference type="Pfam" id="PF01989"/>
    </source>
</evidence>
<dbReference type="CDD" id="cd01356">
    <property type="entry name" value="AcnX_swivel"/>
    <property type="match status" value="1"/>
</dbReference>
<dbReference type="InterPro" id="IPR002840">
    <property type="entry name" value="PMDh-S-like_dom"/>
</dbReference>
<name>A0A928Q3T0_9FIRM</name>
<dbReference type="Pfam" id="PF01989">
    <property type="entry name" value="AcnX_swivel_put"/>
    <property type="match status" value="1"/>
</dbReference>
<reference evidence="3" key="1">
    <citation type="submission" date="2019-04" db="EMBL/GenBank/DDBJ databases">
        <title>Evolution of Biomass-Degrading Anaerobic Consortia Revealed by Metagenomics.</title>
        <authorList>
            <person name="Peng X."/>
        </authorList>
    </citation>
    <scope>NUCLEOTIDE SEQUENCE</scope>
    <source>
        <strain evidence="3">SIG551</strain>
    </source>
</reference>
<dbReference type="Proteomes" id="UP000754750">
    <property type="component" value="Unassembled WGS sequence"/>
</dbReference>
<comment type="caution">
    <text evidence="3">The sequence shown here is derived from an EMBL/GenBank/DDBJ whole genome shotgun (WGS) entry which is preliminary data.</text>
</comment>
<organism evidence="3 4">
    <name type="scientific">Faecalispora sporosphaeroides</name>
    <dbReference type="NCBI Taxonomy" id="1549"/>
    <lineage>
        <taxon>Bacteria</taxon>
        <taxon>Bacillati</taxon>
        <taxon>Bacillota</taxon>
        <taxon>Clostridia</taxon>
        <taxon>Eubacteriales</taxon>
        <taxon>Oscillospiraceae</taxon>
        <taxon>Faecalispora</taxon>
    </lineage>
</organism>
<proteinExistence type="predicted"/>
<feature type="domain" description="Phosphomevalonate dehydratase small subunit-like" evidence="2">
    <location>
        <begin position="30"/>
        <end position="106"/>
    </location>
</feature>
<gene>
    <name evidence="3" type="ORF">E7512_00450</name>
</gene>